<name>A0ABM8QNL5_9BACT</name>
<comment type="caution">
    <text evidence="12">The sequence shown here is derived from an EMBL/GenBank/DDBJ whole genome shotgun (WGS) entry which is preliminary data.</text>
</comment>
<dbReference type="InterPro" id="IPR004107">
    <property type="entry name" value="Integrase_SAM-like_N"/>
</dbReference>
<feature type="active site" evidence="9">
    <location>
        <position position="150"/>
    </location>
</feature>
<protein>
    <recommendedName>
        <fullName evidence="9">Tyrosine recombinase XerC</fullName>
    </recommendedName>
</protein>
<dbReference type="PANTHER" id="PTHR30349">
    <property type="entry name" value="PHAGE INTEGRASE-RELATED"/>
    <property type="match status" value="1"/>
</dbReference>
<dbReference type="Gene3D" id="1.10.150.130">
    <property type="match status" value="1"/>
</dbReference>
<dbReference type="InterPro" id="IPR044068">
    <property type="entry name" value="CB"/>
</dbReference>
<dbReference type="PROSITE" id="PS51898">
    <property type="entry name" value="TYR_RECOMBINASE"/>
    <property type="match status" value="1"/>
</dbReference>
<keyword evidence="8 9" id="KW-0131">Cell cycle</keyword>
<evidence type="ECO:0000256" key="8">
    <source>
        <dbReference type="ARBA" id="ARBA00023306"/>
    </source>
</evidence>
<comment type="function">
    <text evidence="9">Site-specific tyrosine recombinase, which acts by catalyzing the cutting and rejoining of the recombining DNA molecules. The XerC-XerD complex is essential to convert dimers of the bacterial chromosome into monomers to permit their segregation at cell division. It also contributes to the segregational stability of plasmids.</text>
</comment>
<proteinExistence type="inferred from homology"/>
<keyword evidence="3 9" id="KW-0132">Cell division</keyword>
<evidence type="ECO:0000256" key="7">
    <source>
        <dbReference type="ARBA" id="ARBA00023172"/>
    </source>
</evidence>
<dbReference type="NCBIfam" id="NF001399">
    <property type="entry name" value="PRK00283.1"/>
    <property type="match status" value="1"/>
</dbReference>
<evidence type="ECO:0000313" key="13">
    <source>
        <dbReference type="Proteomes" id="UP000675880"/>
    </source>
</evidence>
<reference evidence="12 13" key="1">
    <citation type="submission" date="2021-02" db="EMBL/GenBank/DDBJ databases">
        <authorList>
            <person name="Han P."/>
        </authorList>
    </citation>
    <scope>NUCLEOTIDE SEQUENCE [LARGE SCALE GENOMIC DNA]</scope>
    <source>
        <strain evidence="12">Candidatus Nitrospira sp. ZN2</strain>
    </source>
</reference>
<feature type="domain" description="Core-binding (CB)" evidence="11">
    <location>
        <begin position="1"/>
        <end position="89"/>
    </location>
</feature>
<keyword evidence="13" id="KW-1185">Reference proteome</keyword>
<dbReference type="PROSITE" id="PS51900">
    <property type="entry name" value="CB"/>
    <property type="match status" value="1"/>
</dbReference>
<dbReference type="Gene3D" id="1.10.443.10">
    <property type="entry name" value="Intergrase catalytic core"/>
    <property type="match status" value="1"/>
</dbReference>
<dbReference type="InterPro" id="IPR011010">
    <property type="entry name" value="DNA_brk_join_enz"/>
</dbReference>
<evidence type="ECO:0000259" key="11">
    <source>
        <dbReference type="PROSITE" id="PS51900"/>
    </source>
</evidence>
<dbReference type="PANTHER" id="PTHR30349:SF77">
    <property type="entry name" value="TYROSINE RECOMBINASE XERC"/>
    <property type="match status" value="1"/>
</dbReference>
<dbReference type="Proteomes" id="UP000675880">
    <property type="component" value="Unassembled WGS sequence"/>
</dbReference>
<dbReference type="EMBL" id="CAJNBJ010000001">
    <property type="protein sequence ID" value="CAE6706921.1"/>
    <property type="molecule type" value="Genomic_DNA"/>
</dbReference>
<evidence type="ECO:0000259" key="10">
    <source>
        <dbReference type="PROSITE" id="PS51898"/>
    </source>
</evidence>
<organism evidence="12 13">
    <name type="scientific">Nitrospira defluvii</name>
    <dbReference type="NCBI Taxonomy" id="330214"/>
    <lineage>
        <taxon>Bacteria</taxon>
        <taxon>Pseudomonadati</taxon>
        <taxon>Nitrospirota</taxon>
        <taxon>Nitrospiria</taxon>
        <taxon>Nitrospirales</taxon>
        <taxon>Nitrospiraceae</taxon>
        <taxon>Nitrospira</taxon>
    </lineage>
</organism>
<evidence type="ECO:0000256" key="2">
    <source>
        <dbReference type="ARBA" id="ARBA00022490"/>
    </source>
</evidence>
<evidence type="ECO:0000256" key="6">
    <source>
        <dbReference type="ARBA" id="ARBA00023125"/>
    </source>
</evidence>
<keyword evidence="4 9" id="KW-0159">Chromosome partition</keyword>
<dbReference type="InterPro" id="IPR010998">
    <property type="entry name" value="Integrase_recombinase_N"/>
</dbReference>
<feature type="active site" evidence="9">
    <location>
        <position position="174"/>
    </location>
</feature>
<dbReference type="CDD" id="cd00798">
    <property type="entry name" value="INT_XerDC_C"/>
    <property type="match status" value="1"/>
</dbReference>
<feature type="active site" evidence="9">
    <location>
        <position position="248"/>
    </location>
</feature>
<sequence>MDRAVRAFLDVLVVQDGASPQTIRAYESDLAQFQAFAGARAQSRGRVPLESIDAALIREFLAARDRQGDKKTSLARKLACLRSFFRYQVKVGRLPISPAEDVRAPKLPKPLPQVLTKDEAGALMELPEGPQGETLRDRAILETLYSTGARVSELVGMNYEDLSRSEGVVRVRGKGRKERVIPISQLALDAIDAYHAQVGVAPGASARRPSDAGAVFRNHRGGRLTTRTVARIVGKYSRQLAGGAIHPHTLRHSFATHLLDEGADLRAIQEMLGHVSLSTTQRYTHLATDQLLALYDRTHPRAVNPGEASVVAKQKRTR</sequence>
<evidence type="ECO:0000256" key="5">
    <source>
        <dbReference type="ARBA" id="ARBA00022908"/>
    </source>
</evidence>
<dbReference type="InterPro" id="IPR050090">
    <property type="entry name" value="Tyrosine_recombinase_XerCD"/>
</dbReference>
<comment type="subcellular location">
    <subcellularLocation>
        <location evidence="1 9">Cytoplasm</location>
    </subcellularLocation>
</comment>
<evidence type="ECO:0000256" key="4">
    <source>
        <dbReference type="ARBA" id="ARBA00022829"/>
    </source>
</evidence>
<comment type="similarity">
    <text evidence="9">Belongs to the 'phage' integrase family. XerC subfamily.</text>
</comment>
<dbReference type="RefSeq" id="WP_213040822.1">
    <property type="nucleotide sequence ID" value="NZ_CAJNBJ010000001.1"/>
</dbReference>
<keyword evidence="2 9" id="KW-0963">Cytoplasm</keyword>
<keyword evidence="5 9" id="KW-0229">DNA integration</keyword>
<evidence type="ECO:0000256" key="3">
    <source>
        <dbReference type="ARBA" id="ARBA00022618"/>
    </source>
</evidence>
<accession>A0ABM8QNL5</accession>
<feature type="active site" description="O-(3'-phospho-DNA)-tyrosine intermediate" evidence="9">
    <location>
        <position position="283"/>
    </location>
</feature>
<gene>
    <name evidence="9 12" type="primary">xerC</name>
    <name evidence="12" type="ORF">NSPZN2_11023</name>
</gene>
<feature type="active site" evidence="9">
    <location>
        <position position="251"/>
    </location>
</feature>
<dbReference type="InterPro" id="IPR013762">
    <property type="entry name" value="Integrase-like_cat_sf"/>
</dbReference>
<evidence type="ECO:0000256" key="1">
    <source>
        <dbReference type="ARBA" id="ARBA00004496"/>
    </source>
</evidence>
<dbReference type="Pfam" id="PF02899">
    <property type="entry name" value="Phage_int_SAM_1"/>
    <property type="match status" value="1"/>
</dbReference>
<keyword evidence="6 9" id="KW-0238">DNA-binding</keyword>
<feature type="active site" evidence="9">
    <location>
        <position position="274"/>
    </location>
</feature>
<dbReference type="SUPFAM" id="SSF56349">
    <property type="entry name" value="DNA breaking-rejoining enzymes"/>
    <property type="match status" value="1"/>
</dbReference>
<dbReference type="InterPro" id="IPR023009">
    <property type="entry name" value="Tyrosine_recombinase_XerC/XerD"/>
</dbReference>
<feature type="domain" description="Tyr recombinase" evidence="10">
    <location>
        <begin position="110"/>
        <end position="296"/>
    </location>
</feature>
<evidence type="ECO:0000313" key="12">
    <source>
        <dbReference type="EMBL" id="CAE6706921.1"/>
    </source>
</evidence>
<comment type="subunit">
    <text evidence="9">Forms a cyclic heterotetrameric complex composed of two molecules of XerC and two molecules of XerD.</text>
</comment>
<dbReference type="HAMAP" id="MF_01808">
    <property type="entry name" value="Recomb_XerC_XerD"/>
    <property type="match status" value="1"/>
</dbReference>
<keyword evidence="7 9" id="KW-0233">DNA recombination</keyword>
<dbReference type="Pfam" id="PF00589">
    <property type="entry name" value="Phage_integrase"/>
    <property type="match status" value="1"/>
</dbReference>
<dbReference type="InterPro" id="IPR002104">
    <property type="entry name" value="Integrase_catalytic"/>
</dbReference>
<evidence type="ECO:0000256" key="9">
    <source>
        <dbReference type="HAMAP-Rule" id="MF_01808"/>
    </source>
</evidence>